<name>A0A163KLJ3_ABSGL</name>
<keyword evidence="3" id="KW-0863">Zinc-finger</keyword>
<dbReference type="SUPFAM" id="SSF57667">
    <property type="entry name" value="beta-beta-alpha zinc fingers"/>
    <property type="match status" value="1"/>
</dbReference>
<proteinExistence type="inferred from homology"/>
<reference evidence="8" key="1">
    <citation type="submission" date="2016-04" db="EMBL/GenBank/DDBJ databases">
        <authorList>
            <person name="Evans L.H."/>
            <person name="Alamgir A."/>
            <person name="Owens N."/>
            <person name="Weber N.D."/>
            <person name="Virtaneva K."/>
            <person name="Barbian K."/>
            <person name="Babar A."/>
            <person name="Rosenke K."/>
        </authorList>
    </citation>
    <scope>NUCLEOTIDE SEQUENCE [LARGE SCALE GENOMIC DNA]</scope>
    <source>
        <strain evidence="8">CBS 101.48</strain>
    </source>
</reference>
<evidence type="ECO:0000256" key="3">
    <source>
        <dbReference type="ARBA" id="ARBA00022771"/>
    </source>
</evidence>
<dbReference type="PROSITE" id="PS00028">
    <property type="entry name" value="ZINC_FINGER_C2H2_1"/>
    <property type="match status" value="1"/>
</dbReference>
<dbReference type="GO" id="GO:0005634">
    <property type="term" value="C:nucleus"/>
    <property type="evidence" value="ECO:0007669"/>
    <property type="project" value="TreeGrafter"/>
</dbReference>
<accession>A0A163KLJ3</accession>
<dbReference type="STRING" id="4829.A0A163KLJ3"/>
<comment type="similarity">
    <text evidence="1">Belongs to the KIN17 family.</text>
</comment>
<evidence type="ECO:0000259" key="7">
    <source>
        <dbReference type="PROSITE" id="PS00028"/>
    </source>
</evidence>
<dbReference type="InterPro" id="IPR019447">
    <property type="entry name" value="DNA/RNA-bd_Kin17_WH-like_dom"/>
</dbReference>
<dbReference type="Pfam" id="PF10357">
    <property type="entry name" value="WH_KIN17"/>
    <property type="match status" value="1"/>
</dbReference>
<dbReference type="Pfam" id="PF25095">
    <property type="entry name" value="C2H2-zf_KIN17"/>
    <property type="match status" value="1"/>
</dbReference>
<keyword evidence="9" id="KW-1185">Reference proteome</keyword>
<sequence>MGISGGMTPKALANKMKAKGLQKLVYYCQACEKQCRDANGFKCHTQSESHQRQMLLVADNPGRYIVNYSEEFKKDFLSILSRRHGTKRVFANSVYQEYIADRNHIHMNATRWDSLSGFVQYLGKEGICHVDDTERGWWITWIDNSPKALARQAAIQKMDRQAKDDEEREHELLQEQIQRATQLAEERGVEPPTEVTELKRDEGKIKLNLSLKPSLPTSETTTPTITMKKPGGNKLKMMMGGMKKQGAASTQSPTPLTEKKPGSTMMMMGLGKRKQSPENSDGPSLDKKIKSH</sequence>
<dbReference type="SMART" id="SM01253">
    <property type="entry name" value="Kin17_mid"/>
    <property type="match status" value="1"/>
</dbReference>
<dbReference type="OMA" id="NHEDERD"/>
<dbReference type="InterPro" id="IPR013087">
    <property type="entry name" value="Znf_C2H2_type"/>
</dbReference>
<evidence type="ECO:0000313" key="8">
    <source>
        <dbReference type="EMBL" id="SAM08405.1"/>
    </source>
</evidence>
<dbReference type="PANTHER" id="PTHR12805:SF0">
    <property type="entry name" value="DNA_RNA-BINDING PROTEIN KIN17"/>
    <property type="match status" value="1"/>
</dbReference>
<feature type="domain" description="C2H2-type" evidence="7">
    <location>
        <begin position="28"/>
        <end position="50"/>
    </location>
</feature>
<dbReference type="GO" id="GO:0006260">
    <property type="term" value="P:DNA replication"/>
    <property type="evidence" value="ECO:0007669"/>
    <property type="project" value="TreeGrafter"/>
</dbReference>
<dbReference type="Gene3D" id="1.10.10.2030">
    <property type="entry name" value="DNA/RNA-binding protein Kin17, conserved domain"/>
    <property type="match status" value="1"/>
</dbReference>
<dbReference type="GO" id="GO:0003690">
    <property type="term" value="F:double-stranded DNA binding"/>
    <property type="evidence" value="ECO:0007669"/>
    <property type="project" value="TreeGrafter"/>
</dbReference>
<keyword evidence="5" id="KW-0175">Coiled coil</keyword>
<protein>
    <recommendedName>
        <fullName evidence="7">C2H2-type domain-containing protein</fullName>
    </recommendedName>
</protein>
<dbReference type="Proteomes" id="UP000078561">
    <property type="component" value="Unassembled WGS sequence"/>
</dbReference>
<evidence type="ECO:0000256" key="2">
    <source>
        <dbReference type="ARBA" id="ARBA00022723"/>
    </source>
</evidence>
<gene>
    <name evidence="8" type="primary">ABSGL_14068.1 scaffold 14385</name>
</gene>
<dbReference type="OrthoDB" id="10266249at2759"/>
<dbReference type="InParanoid" id="A0A163KLJ3"/>
<dbReference type="FunCoup" id="A0A163KLJ3">
    <property type="interactions" value="932"/>
</dbReference>
<feature type="region of interest" description="Disordered" evidence="6">
    <location>
        <begin position="213"/>
        <end position="232"/>
    </location>
</feature>
<organism evidence="8">
    <name type="scientific">Absidia glauca</name>
    <name type="common">Pin mould</name>
    <dbReference type="NCBI Taxonomy" id="4829"/>
    <lineage>
        <taxon>Eukaryota</taxon>
        <taxon>Fungi</taxon>
        <taxon>Fungi incertae sedis</taxon>
        <taxon>Mucoromycota</taxon>
        <taxon>Mucoromycotina</taxon>
        <taxon>Mucoromycetes</taxon>
        <taxon>Mucorales</taxon>
        <taxon>Cunninghamellaceae</taxon>
        <taxon>Absidia</taxon>
    </lineage>
</organism>
<keyword evidence="4" id="KW-0862">Zinc</keyword>
<dbReference type="InterPro" id="IPR037321">
    <property type="entry name" value="KIN17-like"/>
</dbReference>
<keyword evidence="2" id="KW-0479">Metal-binding</keyword>
<dbReference type="FunFam" id="1.10.10.2030:FF:000001">
    <property type="entry name" value="DNA/RNA-binding protein KIN17, putative"/>
    <property type="match status" value="1"/>
</dbReference>
<dbReference type="PANTHER" id="PTHR12805">
    <property type="entry name" value="KIN17 KIN, ANTIGENIC DETERMINANT OF RECA PROTEIN HOMOLOG"/>
    <property type="match status" value="1"/>
</dbReference>
<evidence type="ECO:0000256" key="4">
    <source>
        <dbReference type="ARBA" id="ARBA00022833"/>
    </source>
</evidence>
<dbReference type="InterPro" id="IPR038254">
    <property type="entry name" value="KIN17_WH-like_sf"/>
</dbReference>
<dbReference type="AlphaFoldDB" id="A0A163KLJ3"/>
<dbReference type="GO" id="GO:0006974">
    <property type="term" value="P:DNA damage response"/>
    <property type="evidence" value="ECO:0007669"/>
    <property type="project" value="TreeGrafter"/>
</dbReference>
<dbReference type="InterPro" id="IPR036236">
    <property type="entry name" value="Znf_C2H2_sf"/>
</dbReference>
<evidence type="ECO:0000256" key="1">
    <source>
        <dbReference type="ARBA" id="ARBA00008517"/>
    </source>
</evidence>
<evidence type="ECO:0000256" key="5">
    <source>
        <dbReference type="SAM" id="Coils"/>
    </source>
</evidence>
<feature type="region of interest" description="Disordered" evidence="6">
    <location>
        <begin position="241"/>
        <end position="292"/>
    </location>
</feature>
<dbReference type="GO" id="GO:0008270">
    <property type="term" value="F:zinc ion binding"/>
    <property type="evidence" value="ECO:0007669"/>
    <property type="project" value="UniProtKB-KW"/>
</dbReference>
<dbReference type="EMBL" id="LT554895">
    <property type="protein sequence ID" value="SAM08405.1"/>
    <property type="molecule type" value="Genomic_DNA"/>
</dbReference>
<evidence type="ECO:0000256" key="6">
    <source>
        <dbReference type="SAM" id="MobiDB-lite"/>
    </source>
</evidence>
<feature type="coiled-coil region" evidence="5">
    <location>
        <begin position="155"/>
        <end position="183"/>
    </location>
</feature>
<evidence type="ECO:0000313" key="9">
    <source>
        <dbReference type="Proteomes" id="UP000078561"/>
    </source>
</evidence>
<dbReference type="InterPro" id="IPR056767">
    <property type="entry name" value="C2H2-Znf_KIN17"/>
</dbReference>